<reference evidence="1 2" key="1">
    <citation type="submission" date="2018-04" db="EMBL/GenBank/DDBJ databases">
        <title>Genomic Encyclopedia of Archaeal and Bacterial Type Strains, Phase II (KMG-II): from individual species to whole genera.</title>
        <authorList>
            <person name="Goeker M."/>
        </authorList>
    </citation>
    <scope>NUCLEOTIDE SEQUENCE [LARGE SCALE GENOMIC DNA]</scope>
    <source>
        <strain evidence="1 2">DSM 25731</strain>
    </source>
</reference>
<dbReference type="AlphaFoldDB" id="A0A2T6C6S5"/>
<dbReference type="OrthoDB" id="7107802at2"/>
<dbReference type="EMBL" id="QBKT01000001">
    <property type="protein sequence ID" value="PTX63997.1"/>
    <property type="molecule type" value="Genomic_DNA"/>
</dbReference>
<evidence type="ECO:0000313" key="1">
    <source>
        <dbReference type="EMBL" id="PTX63997.1"/>
    </source>
</evidence>
<dbReference type="RefSeq" id="WP_108113348.1">
    <property type="nucleotide sequence ID" value="NZ_QBKT01000001.1"/>
</dbReference>
<organism evidence="1 2">
    <name type="scientific">Kordia periserrulae</name>
    <dbReference type="NCBI Taxonomy" id="701523"/>
    <lineage>
        <taxon>Bacteria</taxon>
        <taxon>Pseudomonadati</taxon>
        <taxon>Bacteroidota</taxon>
        <taxon>Flavobacteriia</taxon>
        <taxon>Flavobacteriales</taxon>
        <taxon>Flavobacteriaceae</taxon>
        <taxon>Kordia</taxon>
    </lineage>
</organism>
<keyword evidence="2" id="KW-1185">Reference proteome</keyword>
<name>A0A2T6C6S5_9FLAO</name>
<gene>
    <name evidence="1" type="ORF">C8N46_101607</name>
</gene>
<comment type="caution">
    <text evidence="1">The sequence shown here is derived from an EMBL/GenBank/DDBJ whole genome shotgun (WGS) entry which is preliminary data.</text>
</comment>
<evidence type="ECO:0000313" key="2">
    <source>
        <dbReference type="Proteomes" id="UP000244090"/>
    </source>
</evidence>
<proteinExistence type="predicted"/>
<protein>
    <submittedName>
        <fullName evidence="1">Uncharacterized protein</fullName>
    </submittedName>
</protein>
<accession>A0A2T6C6S5</accession>
<dbReference type="Proteomes" id="UP000244090">
    <property type="component" value="Unassembled WGS sequence"/>
</dbReference>
<sequence length="206" mass="24211">MAITDFETAISIHQETTLTVERKKKEIVGQTIEKVFYVLANYSDNSYTYEGFHLCDEAVLIQLSKNQWISWVWLEDDPTSGYSYHLYYDDARIAIEERENNGITFLKQIDQYTSSSRSIWSDETNSSAWKKFIGQKIEDIQFVTKKIDDISFVSDVILNFKNESVRIIAIEEPDPELLPEIENLNFDPIWTMIVFNDEILKKHNRF</sequence>